<dbReference type="RefSeq" id="WP_191189106.1">
    <property type="nucleotide sequence ID" value="NZ_JACWMY010000005.1"/>
</dbReference>
<name>A0ABR7WQK4_9SPHI</name>
<evidence type="ECO:0000313" key="2">
    <source>
        <dbReference type="Proteomes" id="UP000606600"/>
    </source>
</evidence>
<keyword evidence="2" id="KW-1185">Reference proteome</keyword>
<gene>
    <name evidence="1" type="ORF">IDJ77_11545</name>
</gene>
<evidence type="ECO:0008006" key="3">
    <source>
        <dbReference type="Google" id="ProtNLM"/>
    </source>
</evidence>
<dbReference type="Proteomes" id="UP000606600">
    <property type="component" value="Unassembled WGS sequence"/>
</dbReference>
<reference evidence="1 2" key="1">
    <citation type="submission" date="2020-09" db="EMBL/GenBank/DDBJ databases">
        <title>Novel species of Mucilaginibacter isolated from a glacier on the Tibetan Plateau.</title>
        <authorList>
            <person name="Liu Q."/>
            <person name="Xin Y.-H."/>
        </authorList>
    </citation>
    <scope>NUCLEOTIDE SEQUENCE [LARGE SCALE GENOMIC DNA]</scope>
    <source>
        <strain evidence="1 2">ZT4R22</strain>
    </source>
</reference>
<protein>
    <recommendedName>
        <fullName evidence="3">Immunity protein 63 of polymorphic toxin system</fullName>
    </recommendedName>
</protein>
<proteinExistence type="predicted"/>
<sequence length="142" mass="16976">MSKKSFIKKRWKAISNSTHPNNYQALVEAQISFYEEVTRKVVELYIKPGSAYFFGNYKDDGSEPFKIYSFISPTFMWCIECTLDFQMVLEYEFNNCPYEQQIWLLFEEFHLTQFVTRKERDLAAYFKGVVAYQDPKYIITKS</sequence>
<organism evidence="1 2">
    <name type="scientific">Mucilaginibacter pankratovii</name>
    <dbReference type="NCBI Taxonomy" id="2772110"/>
    <lineage>
        <taxon>Bacteria</taxon>
        <taxon>Pseudomonadati</taxon>
        <taxon>Bacteroidota</taxon>
        <taxon>Sphingobacteriia</taxon>
        <taxon>Sphingobacteriales</taxon>
        <taxon>Sphingobacteriaceae</taxon>
        <taxon>Mucilaginibacter</taxon>
    </lineage>
</organism>
<evidence type="ECO:0000313" key="1">
    <source>
        <dbReference type="EMBL" id="MBD1364443.1"/>
    </source>
</evidence>
<comment type="caution">
    <text evidence="1">The sequence shown here is derived from an EMBL/GenBank/DDBJ whole genome shotgun (WGS) entry which is preliminary data.</text>
</comment>
<dbReference type="EMBL" id="JACWMY010000005">
    <property type="protein sequence ID" value="MBD1364443.1"/>
    <property type="molecule type" value="Genomic_DNA"/>
</dbReference>
<accession>A0ABR7WQK4</accession>